<protein>
    <submittedName>
        <fullName evidence="1">Unnamed protein product</fullName>
    </submittedName>
</protein>
<dbReference type="OrthoDB" id="122900at2759"/>
<gene>
    <name evidence="1" type="ORF">Plil01_001640400</name>
</gene>
<keyword evidence="2" id="KW-1185">Reference proteome</keyword>
<evidence type="ECO:0000313" key="1">
    <source>
        <dbReference type="EMBL" id="GMF39896.1"/>
    </source>
</evidence>
<accession>A0A9W7CSI7</accession>
<comment type="caution">
    <text evidence="1">The sequence shown here is derived from an EMBL/GenBank/DDBJ whole genome shotgun (WGS) entry which is preliminary data.</text>
</comment>
<organism evidence="1 2">
    <name type="scientific">Phytophthora lilii</name>
    <dbReference type="NCBI Taxonomy" id="2077276"/>
    <lineage>
        <taxon>Eukaryota</taxon>
        <taxon>Sar</taxon>
        <taxon>Stramenopiles</taxon>
        <taxon>Oomycota</taxon>
        <taxon>Peronosporomycetes</taxon>
        <taxon>Peronosporales</taxon>
        <taxon>Peronosporaceae</taxon>
        <taxon>Phytophthora</taxon>
    </lineage>
</organism>
<sequence>MIRFDNATSLNVKPCDLKTVRVLIGKMKAKKNVLPFFVLDEMSPNENIESGGMNTAAFQRNVFRACGLVVVVMGTDPKITNFLEQVKGSYGVQHRWMALVPVFPSYQIVLNTLEDQQTWLKLVAKYPVVQDIVTHSRARFARYFMERVVESVVETSEVELCRLLDDACAHVSLRTHEGKAFLNSKNGKYAQLMAISHSNAVVCGENEEESPRKKTRLEVGTIGMHLHFANLIDDEVKNMFAWNEALATNAGPWEPKC</sequence>
<dbReference type="Proteomes" id="UP001165083">
    <property type="component" value="Unassembled WGS sequence"/>
</dbReference>
<name>A0A9W7CSI7_9STRA</name>
<proteinExistence type="predicted"/>
<dbReference type="AlphaFoldDB" id="A0A9W7CSI7"/>
<dbReference type="EMBL" id="BSXW01001916">
    <property type="protein sequence ID" value="GMF39896.1"/>
    <property type="molecule type" value="Genomic_DNA"/>
</dbReference>
<reference evidence="1" key="1">
    <citation type="submission" date="2023-04" db="EMBL/GenBank/DDBJ databases">
        <title>Phytophthora lilii NBRC 32176.</title>
        <authorList>
            <person name="Ichikawa N."/>
            <person name="Sato H."/>
            <person name="Tonouchi N."/>
        </authorList>
    </citation>
    <scope>NUCLEOTIDE SEQUENCE</scope>
    <source>
        <strain evidence="1">NBRC 32176</strain>
    </source>
</reference>
<evidence type="ECO:0000313" key="2">
    <source>
        <dbReference type="Proteomes" id="UP001165083"/>
    </source>
</evidence>